<comment type="caution">
    <text evidence="3">The sequence shown here is derived from an EMBL/GenBank/DDBJ whole genome shotgun (WGS) entry which is preliminary data.</text>
</comment>
<proteinExistence type="predicted"/>
<dbReference type="PANTHER" id="PTHR43842">
    <property type="entry name" value="PROPIONYL-COA CARBOXYLASE BETA CHAIN"/>
    <property type="match status" value="1"/>
</dbReference>
<organism evidence="3 4">
    <name type="scientific">Dermacoccus barathri</name>
    <dbReference type="NCBI Taxonomy" id="322601"/>
    <lineage>
        <taxon>Bacteria</taxon>
        <taxon>Bacillati</taxon>
        <taxon>Actinomycetota</taxon>
        <taxon>Actinomycetes</taxon>
        <taxon>Micrococcales</taxon>
        <taxon>Dermacoccaceae</taxon>
        <taxon>Dermacoccus</taxon>
    </lineage>
</organism>
<reference evidence="3 4" key="1">
    <citation type="journal article" date="2019" name="Int. J. Syst. Evol. Microbiol.">
        <title>The Global Catalogue of Microorganisms (GCM) 10K type strain sequencing project: providing services to taxonomists for standard genome sequencing and annotation.</title>
        <authorList>
            <consortium name="The Broad Institute Genomics Platform"/>
            <consortium name="The Broad Institute Genome Sequencing Center for Infectious Disease"/>
            <person name="Wu L."/>
            <person name="Ma J."/>
        </authorList>
    </citation>
    <scope>NUCLEOTIDE SEQUENCE [LARGE SCALE GENOMIC DNA]</scope>
    <source>
        <strain evidence="3 4">JCM 14588</strain>
    </source>
</reference>
<feature type="domain" description="CoA carboxyltransferase C-terminal" evidence="2">
    <location>
        <begin position="266"/>
        <end position="502"/>
    </location>
</feature>
<evidence type="ECO:0000259" key="1">
    <source>
        <dbReference type="PROSITE" id="PS50980"/>
    </source>
</evidence>
<keyword evidence="4" id="KW-1185">Reference proteome</keyword>
<dbReference type="InterPro" id="IPR011763">
    <property type="entry name" value="COA_CT_C"/>
</dbReference>
<evidence type="ECO:0000313" key="4">
    <source>
        <dbReference type="Proteomes" id="UP001501288"/>
    </source>
</evidence>
<dbReference type="PANTHER" id="PTHR43842:SF2">
    <property type="entry name" value="PROPIONYL-COA CARBOXYLASE BETA CHAIN, MITOCHONDRIAL"/>
    <property type="match status" value="1"/>
</dbReference>
<dbReference type="Gene3D" id="3.90.226.10">
    <property type="entry name" value="2-enoyl-CoA Hydratase, Chain A, domain 1"/>
    <property type="match status" value="2"/>
</dbReference>
<dbReference type="Pfam" id="PF01039">
    <property type="entry name" value="Carboxyl_trans"/>
    <property type="match status" value="1"/>
</dbReference>
<dbReference type="InterPro" id="IPR051047">
    <property type="entry name" value="AccD/PCCB"/>
</dbReference>
<feature type="domain" description="CoA carboxyltransferase N-terminal" evidence="1">
    <location>
        <begin position="1"/>
        <end position="276"/>
    </location>
</feature>
<gene>
    <name evidence="3" type="ORF">GCM10009762_28470</name>
</gene>
<name>A0ABN2C7Q5_9MICO</name>
<accession>A0ABN2C7Q5</accession>
<dbReference type="InterPro" id="IPR034733">
    <property type="entry name" value="AcCoA_carboxyl_beta"/>
</dbReference>
<evidence type="ECO:0008006" key="5">
    <source>
        <dbReference type="Google" id="ProtNLM"/>
    </source>
</evidence>
<dbReference type="InterPro" id="IPR011762">
    <property type="entry name" value="COA_CT_N"/>
</dbReference>
<dbReference type="InterPro" id="IPR029045">
    <property type="entry name" value="ClpP/crotonase-like_dom_sf"/>
</dbReference>
<dbReference type="EMBL" id="BAAANV010000069">
    <property type="protein sequence ID" value="GAA1554001.1"/>
    <property type="molecule type" value="Genomic_DNA"/>
</dbReference>
<evidence type="ECO:0000259" key="2">
    <source>
        <dbReference type="PROSITE" id="PS50989"/>
    </source>
</evidence>
<dbReference type="PROSITE" id="PS50989">
    <property type="entry name" value="COA_CT_CTER"/>
    <property type="match status" value="1"/>
</dbReference>
<dbReference type="SUPFAM" id="SSF52096">
    <property type="entry name" value="ClpP/crotonase"/>
    <property type="match status" value="2"/>
</dbReference>
<sequence>MPEENPLAAELDEHRARIADGARPGAMAKRAATGHRSVRENIRDFVGAGTFHEYGSATIAAQRSRRDLDDLKASTPADGMVTGVARVPVDGGELTCVVLGYDYTVLAGTQGYFNHKKTDRALEVARERRLPVVLFAEGGGGRPGDVDAMLVSATGLDLGTFAALGALNGLVPTVAVVTGRCFAGNAAMAGTCDLIIATADSSIGMAGPAMIEGGGLGRVAADEVGPMSVQAPNGVVDLVVDDDAQAVEAARDYLWLLSGLPGTGEAPDQHVLTTLVPQRRKLVYDIRTAIETLADDGFVLELRPEFAPNAVTALVQIGGRTCGVMANDCGVLGGAIDAAAGDKFARFMQLCEGYGIPLVSLCDTPGFMVGPDAEREGTVRHVSRMFVAGARLTVPTIVVITRKGYGLGAMAMACGGFRRTSATLAWPTAEIGAMGLEGAVRLGFAKELGAIEDPAAREERFEELVAQQYEQGKALNAARLDEIDEIIHPAETRERILQLIGGFPGERSTRPYIDTW</sequence>
<dbReference type="Proteomes" id="UP001501288">
    <property type="component" value="Unassembled WGS sequence"/>
</dbReference>
<evidence type="ECO:0000313" key="3">
    <source>
        <dbReference type="EMBL" id="GAA1554001.1"/>
    </source>
</evidence>
<protein>
    <recommendedName>
        <fullName evidence="5">Biotin carboxylase</fullName>
    </recommendedName>
</protein>
<dbReference type="PROSITE" id="PS50980">
    <property type="entry name" value="COA_CT_NTER"/>
    <property type="match status" value="1"/>
</dbReference>